<dbReference type="EMBL" id="JAIWYP010000006">
    <property type="protein sequence ID" value="KAH3813700.1"/>
    <property type="molecule type" value="Genomic_DNA"/>
</dbReference>
<comment type="caution">
    <text evidence="7">The sequence shown here is derived from an EMBL/GenBank/DDBJ whole genome shotgun (WGS) entry which is preliminary data.</text>
</comment>
<organism evidence="7 8">
    <name type="scientific">Dreissena polymorpha</name>
    <name type="common">Zebra mussel</name>
    <name type="synonym">Mytilus polymorpha</name>
    <dbReference type="NCBI Taxonomy" id="45954"/>
    <lineage>
        <taxon>Eukaryota</taxon>
        <taxon>Metazoa</taxon>
        <taxon>Spiralia</taxon>
        <taxon>Lophotrochozoa</taxon>
        <taxon>Mollusca</taxon>
        <taxon>Bivalvia</taxon>
        <taxon>Autobranchia</taxon>
        <taxon>Heteroconchia</taxon>
        <taxon>Euheterodonta</taxon>
        <taxon>Imparidentia</taxon>
        <taxon>Neoheterodontei</taxon>
        <taxon>Myida</taxon>
        <taxon>Dreissenoidea</taxon>
        <taxon>Dreissenidae</taxon>
        <taxon>Dreissena</taxon>
    </lineage>
</organism>
<evidence type="ECO:0000256" key="1">
    <source>
        <dbReference type="ARBA" id="ARBA00004479"/>
    </source>
</evidence>
<dbReference type="GO" id="GO:0005886">
    <property type="term" value="C:plasma membrane"/>
    <property type="evidence" value="ECO:0007669"/>
    <property type="project" value="TreeGrafter"/>
</dbReference>
<evidence type="ECO:0000313" key="8">
    <source>
        <dbReference type="Proteomes" id="UP000828390"/>
    </source>
</evidence>
<feature type="domain" description="Ig-like" evidence="6">
    <location>
        <begin position="68"/>
        <end position="156"/>
    </location>
</feature>
<dbReference type="Proteomes" id="UP000828390">
    <property type="component" value="Unassembled WGS sequence"/>
</dbReference>
<sequence length="202" mass="22324">MCSVDSVPKSTYSWDAGYEGNILTIVNITRTTNIRCNCTAKNVMDTLFKGIIIGSNYSFANLDILYGPEIIALRYNNVTPIENVFKVIEGWSFTILCSARSNPASRYSWFGPVTGEGVVLSIQNVTSDMYTNVTCKAENTMVDSMGKYVSGNARVTVLMEVLYSPDVRLQNQTVLLNTSLTVVCNLTDVGNPPASNFLWIRK</sequence>
<keyword evidence="5" id="KW-0393">Immunoglobulin domain</keyword>
<reference evidence="7" key="1">
    <citation type="journal article" date="2019" name="bioRxiv">
        <title>The Genome of the Zebra Mussel, Dreissena polymorpha: A Resource for Invasive Species Research.</title>
        <authorList>
            <person name="McCartney M.A."/>
            <person name="Auch B."/>
            <person name="Kono T."/>
            <person name="Mallez S."/>
            <person name="Zhang Y."/>
            <person name="Obille A."/>
            <person name="Becker A."/>
            <person name="Abrahante J.E."/>
            <person name="Garbe J."/>
            <person name="Badalamenti J.P."/>
            <person name="Herman A."/>
            <person name="Mangelson H."/>
            <person name="Liachko I."/>
            <person name="Sullivan S."/>
            <person name="Sone E.D."/>
            <person name="Koren S."/>
            <person name="Silverstein K.A.T."/>
            <person name="Beckman K.B."/>
            <person name="Gohl D.M."/>
        </authorList>
    </citation>
    <scope>NUCLEOTIDE SEQUENCE</scope>
    <source>
        <strain evidence="7">Duluth1</strain>
        <tissue evidence="7">Whole animal</tissue>
    </source>
</reference>
<dbReference type="InterPro" id="IPR036179">
    <property type="entry name" value="Ig-like_dom_sf"/>
</dbReference>
<proteinExistence type="predicted"/>
<dbReference type="AlphaFoldDB" id="A0A9D4GAS8"/>
<accession>A0A9D4GAS8</accession>
<dbReference type="Gene3D" id="2.60.40.10">
    <property type="entry name" value="Immunoglobulins"/>
    <property type="match status" value="1"/>
</dbReference>
<name>A0A9D4GAS8_DREPO</name>
<dbReference type="GO" id="GO:0050839">
    <property type="term" value="F:cell adhesion molecule binding"/>
    <property type="evidence" value="ECO:0007669"/>
    <property type="project" value="TreeGrafter"/>
</dbReference>
<keyword evidence="3" id="KW-1015">Disulfide bond</keyword>
<gene>
    <name evidence="7" type="ORF">DPMN_142166</name>
</gene>
<dbReference type="GO" id="GO:0005911">
    <property type="term" value="C:cell-cell junction"/>
    <property type="evidence" value="ECO:0007669"/>
    <property type="project" value="TreeGrafter"/>
</dbReference>
<keyword evidence="4" id="KW-0325">Glycoprotein</keyword>
<evidence type="ECO:0000313" key="7">
    <source>
        <dbReference type="EMBL" id="KAH3813700.1"/>
    </source>
</evidence>
<dbReference type="PANTHER" id="PTHR11640">
    <property type="entry name" value="NEPHRIN"/>
    <property type="match status" value="1"/>
</dbReference>
<evidence type="ECO:0000256" key="5">
    <source>
        <dbReference type="ARBA" id="ARBA00023319"/>
    </source>
</evidence>
<feature type="domain" description="Ig-like" evidence="6">
    <location>
        <begin position="165"/>
        <end position="202"/>
    </location>
</feature>
<evidence type="ECO:0000259" key="6">
    <source>
        <dbReference type="PROSITE" id="PS50835"/>
    </source>
</evidence>
<reference evidence="7" key="2">
    <citation type="submission" date="2020-11" db="EMBL/GenBank/DDBJ databases">
        <authorList>
            <person name="McCartney M.A."/>
            <person name="Auch B."/>
            <person name="Kono T."/>
            <person name="Mallez S."/>
            <person name="Becker A."/>
            <person name="Gohl D.M."/>
            <person name="Silverstein K.A.T."/>
            <person name="Koren S."/>
            <person name="Bechman K.B."/>
            <person name="Herman A."/>
            <person name="Abrahante J.E."/>
            <person name="Garbe J."/>
        </authorList>
    </citation>
    <scope>NUCLEOTIDE SEQUENCE</scope>
    <source>
        <strain evidence="7">Duluth1</strain>
        <tissue evidence="7">Whole animal</tissue>
    </source>
</reference>
<dbReference type="SUPFAM" id="SSF48726">
    <property type="entry name" value="Immunoglobulin"/>
    <property type="match status" value="1"/>
</dbReference>
<dbReference type="PROSITE" id="PS50835">
    <property type="entry name" value="IG_LIKE"/>
    <property type="match status" value="2"/>
</dbReference>
<dbReference type="InterPro" id="IPR013783">
    <property type="entry name" value="Ig-like_fold"/>
</dbReference>
<keyword evidence="8" id="KW-1185">Reference proteome</keyword>
<evidence type="ECO:0000256" key="3">
    <source>
        <dbReference type="ARBA" id="ARBA00023157"/>
    </source>
</evidence>
<evidence type="ECO:0000256" key="2">
    <source>
        <dbReference type="ARBA" id="ARBA00023136"/>
    </source>
</evidence>
<keyword evidence="2" id="KW-0472">Membrane</keyword>
<dbReference type="InterPro" id="IPR007110">
    <property type="entry name" value="Ig-like_dom"/>
</dbReference>
<protein>
    <recommendedName>
        <fullName evidence="6">Ig-like domain-containing protein</fullName>
    </recommendedName>
</protein>
<evidence type="ECO:0000256" key="4">
    <source>
        <dbReference type="ARBA" id="ARBA00023180"/>
    </source>
</evidence>
<dbReference type="InterPro" id="IPR051275">
    <property type="entry name" value="Cell_adhesion_signaling"/>
</dbReference>
<comment type="subcellular location">
    <subcellularLocation>
        <location evidence="1">Membrane</location>
        <topology evidence="1">Single-pass type I membrane protein</topology>
    </subcellularLocation>
</comment>
<dbReference type="PANTHER" id="PTHR11640:SF158">
    <property type="entry name" value="V-SET AND IMMUNOGLOBULIN DOMAIN-CONTAINING PROTEIN 10-LIKE 2"/>
    <property type="match status" value="1"/>
</dbReference>
<dbReference type="GO" id="GO:0098609">
    <property type="term" value="P:cell-cell adhesion"/>
    <property type="evidence" value="ECO:0007669"/>
    <property type="project" value="TreeGrafter"/>
</dbReference>